<keyword evidence="4" id="KW-0479">Metal-binding</keyword>
<dbReference type="AlphaFoldDB" id="A0A428TA27"/>
<dbReference type="InterPro" id="IPR000891">
    <property type="entry name" value="PYR_CT"/>
</dbReference>
<proteinExistence type="inferred from homology"/>
<comment type="pathway">
    <text evidence="1">Metabolic intermediate metabolism; (S)-3-hydroxy-3-methylglutaryl-CoA degradation; acetoacetate from (S)-3-hydroxy-3-methylglutaryl-CoA: step 1/1.</text>
</comment>
<accession>A0A428TA27</accession>
<evidence type="ECO:0000256" key="7">
    <source>
        <dbReference type="ARBA" id="ARBA00049877"/>
    </source>
</evidence>
<comment type="catalytic activity">
    <reaction evidence="7">
        <text>(3S)-3-hydroxy-3-methylglutaryl-CoA = acetoacetate + acetyl-CoA</text>
        <dbReference type="Rhea" id="RHEA:24404"/>
        <dbReference type="ChEBI" id="CHEBI:13705"/>
        <dbReference type="ChEBI" id="CHEBI:43074"/>
        <dbReference type="ChEBI" id="CHEBI:57288"/>
        <dbReference type="EC" id="4.1.3.4"/>
    </reaction>
</comment>
<evidence type="ECO:0000256" key="1">
    <source>
        <dbReference type="ARBA" id="ARBA00005143"/>
    </source>
</evidence>
<dbReference type="Gene3D" id="3.20.20.70">
    <property type="entry name" value="Aldolase class I"/>
    <property type="match status" value="1"/>
</dbReference>
<dbReference type="UniPathway" id="UPA00896">
    <property type="reaction ID" value="UER00863"/>
</dbReference>
<protein>
    <recommendedName>
        <fullName evidence="3">hydroxymethylglutaryl-CoA lyase</fullName>
        <ecNumber evidence="3">4.1.3.4</ecNumber>
    </recommendedName>
</protein>
<dbReference type="Gene3D" id="3.90.226.10">
    <property type="entry name" value="2-enoyl-CoA Hydratase, Chain A, domain 1"/>
    <property type="match status" value="1"/>
</dbReference>
<feature type="domain" description="Pyruvate carboxyltransferase" evidence="8">
    <location>
        <begin position="5"/>
        <end position="278"/>
    </location>
</feature>
<dbReference type="CDD" id="cd07938">
    <property type="entry name" value="DRE_TIM_HMGL"/>
    <property type="match status" value="1"/>
</dbReference>
<dbReference type="SMART" id="SM00906">
    <property type="entry name" value="Fungal_trans"/>
    <property type="match status" value="1"/>
</dbReference>
<reference evidence="9 10" key="1">
    <citation type="submission" date="2017-06" db="EMBL/GenBank/DDBJ databases">
        <title>Cmopartive genomic analysis of Ambrosia Fusariam Clade fungi.</title>
        <authorList>
            <person name="Stajich J.E."/>
            <person name="Carrillo J."/>
            <person name="Kijimoto T."/>
            <person name="Eskalen A."/>
            <person name="O'Donnell K."/>
            <person name="Kasson M."/>
        </authorList>
    </citation>
    <scope>NUCLEOTIDE SEQUENCE [LARGE SCALE GENOMIC DNA]</scope>
    <source>
        <strain evidence="9 10">NRRL 20438</strain>
    </source>
</reference>
<dbReference type="GO" id="GO:0006351">
    <property type="term" value="P:DNA-templated transcription"/>
    <property type="evidence" value="ECO:0007669"/>
    <property type="project" value="InterPro"/>
</dbReference>
<comment type="caution">
    <text evidence="9">The sequence shown here is derived from an EMBL/GenBank/DDBJ whole genome shotgun (WGS) entry which is preliminary data.</text>
</comment>
<dbReference type="FunFam" id="3.20.20.70:FF:000071">
    <property type="entry name" value="Hydroxymethylglutaryl-CoA lyase"/>
    <property type="match status" value="1"/>
</dbReference>
<dbReference type="Proteomes" id="UP000288429">
    <property type="component" value="Unassembled WGS sequence"/>
</dbReference>
<gene>
    <name evidence="9" type="ORF">CDV31_012398</name>
</gene>
<dbReference type="EMBL" id="NIZV01000229">
    <property type="protein sequence ID" value="RSL98877.1"/>
    <property type="molecule type" value="Genomic_DNA"/>
</dbReference>
<keyword evidence="10" id="KW-1185">Reference proteome</keyword>
<evidence type="ECO:0000313" key="9">
    <source>
        <dbReference type="EMBL" id="RSL98877.1"/>
    </source>
</evidence>
<dbReference type="InterPro" id="IPR001753">
    <property type="entry name" value="Enoyl-CoA_hydra/iso"/>
</dbReference>
<dbReference type="Pfam" id="PF00378">
    <property type="entry name" value="ECH_1"/>
    <property type="match status" value="1"/>
</dbReference>
<dbReference type="NCBIfam" id="NF004283">
    <property type="entry name" value="PRK05692.1"/>
    <property type="match status" value="1"/>
</dbReference>
<dbReference type="PANTHER" id="PTHR42738">
    <property type="entry name" value="HYDROXYMETHYLGLUTARYL-COA LYASE"/>
    <property type="match status" value="1"/>
</dbReference>
<dbReference type="GO" id="GO:0046951">
    <property type="term" value="P:ketone body biosynthetic process"/>
    <property type="evidence" value="ECO:0007669"/>
    <property type="project" value="TreeGrafter"/>
</dbReference>
<evidence type="ECO:0000256" key="6">
    <source>
        <dbReference type="ARBA" id="ARBA00023242"/>
    </source>
</evidence>
<evidence type="ECO:0000256" key="5">
    <source>
        <dbReference type="ARBA" id="ARBA00023239"/>
    </source>
</evidence>
<dbReference type="InterPro" id="IPR029045">
    <property type="entry name" value="ClpP/crotonase-like_dom_sf"/>
</dbReference>
<dbReference type="CDD" id="cd06558">
    <property type="entry name" value="crotonase-like"/>
    <property type="match status" value="1"/>
</dbReference>
<evidence type="ECO:0000256" key="3">
    <source>
        <dbReference type="ARBA" id="ARBA00012910"/>
    </source>
</evidence>
<keyword evidence="5" id="KW-0456">Lyase</keyword>
<dbReference type="PROSITE" id="PS50991">
    <property type="entry name" value="PYR_CT"/>
    <property type="match status" value="1"/>
</dbReference>
<sequence>MTTHVRIVEVGARDGLQNISKQVPTNVKIELLRRLYDTGLDTIEVTSIVSPKAVPQLQDCRAVLTSPPVQALLQNASLRLPVLVPNRKGLDIARQLGVKEVAVFVSASEGFSRANINCTVDQGIARARLVCEEAKKFGCQVRGYVSCIFEDPFDGLTPPTAVLKVVQTLLEMGCYEVSLGDTLGVGCPKDVRNLLHLLKINNTPLDRIAGHFHDTYGQALANVWEAYTCGVRVFDSSVAGLGGCPFAPGAKGNASTEDLVYMFDRAGVHTGVNLSKLAAVGAWISDKLSQPTSSRVGAAVFSKERRVKKPREKSHRSLTWERVKETDGLIVDQSGANLRITMNRPRNGNALTTAMIEDLTSIIAEVANNSSVNRIALTGSGKFFCTGMDLSKSTPVGGNDDVAQAQFNRLERLFDTIDKSPKVTIAALNGPAFGGGVGLAFACDLRLCVKGAKVTLSEAKLGLCPATISKYVIREWGVPFSREAILTARPVTPSELHAKGVVMSVVEDQTKLTEALDSWLVKLRSVSPEALRMSKELITSAWTHGGHPEQANTIKTLFNEMMKPSAPGHFGVNEFQAGRAVDWDAPRTHDARSSALVNARCALTADKADGVVFMSRILLRLTPSSAFNSTPRRMSSLHNQEQTDLNLDSIVHNSVLNTFSFDGLPPPEVIQSLIDTYFTRVHNQPYSFFHRTSFYASLSTMSIPRCLLFAVLAYAVRFSDQPYFVGKVQQASDAYSRQSWLCVIEDHLSVDNNLDLSVIQTVTLLAIVDYTAARISSGWLRLGLAIRLSQDVDLMSEPSFFSPPTEREERRRTFWSIYLVDKLISCARSRPAAVADDDCTLHLPCNEDVFQDRGEDGENVPTLRQVLSWDVPLANPPSPFGLAVVATSIFGRCTKYAHGRSAGEMLTPLDPQSDFALTNASLLLLESYLKNQDQPILDLVQNGPADTNIDEKQVGHLVFSHALFHLCYCLLNHPFLIRLRLRPIAARVPKSFTSNAFHAAQENARKLTDLLVAGTTGVVPMESSFYTYCASIAAGIHSLAFGAQHQGVDVDQYDSQRYYQKCIEVLERLGVLWPMVPNMLTKLREFDANSESYAHLFNAACLAEELDGIAENTLWSLVDYGMLAREVPGNSPAHVSFLSNLPSPSKWIPGGDYMATSPTSEARNGLLFVGSQEPLTRL</sequence>
<dbReference type="PANTHER" id="PTHR42738:SF17">
    <property type="entry name" value="HYDROXYMETHYLGLUTARYL-COA LYASE"/>
    <property type="match status" value="1"/>
</dbReference>
<dbReference type="Pfam" id="PF04082">
    <property type="entry name" value="Fungal_trans"/>
    <property type="match status" value="1"/>
</dbReference>
<dbReference type="GO" id="GO:0006552">
    <property type="term" value="P:L-leucine catabolic process"/>
    <property type="evidence" value="ECO:0007669"/>
    <property type="project" value="TreeGrafter"/>
</dbReference>
<keyword evidence="6" id="KW-0539">Nucleus</keyword>
<dbReference type="GO" id="GO:0008270">
    <property type="term" value="F:zinc ion binding"/>
    <property type="evidence" value="ECO:0007669"/>
    <property type="project" value="InterPro"/>
</dbReference>
<dbReference type="CDD" id="cd12148">
    <property type="entry name" value="fungal_TF_MHR"/>
    <property type="match status" value="1"/>
</dbReference>
<dbReference type="GO" id="GO:0003677">
    <property type="term" value="F:DNA binding"/>
    <property type="evidence" value="ECO:0007669"/>
    <property type="project" value="InterPro"/>
</dbReference>
<dbReference type="GO" id="GO:0004419">
    <property type="term" value="F:hydroxymethylglutaryl-CoA lyase activity"/>
    <property type="evidence" value="ECO:0007669"/>
    <property type="project" value="UniProtKB-EC"/>
</dbReference>
<name>A0A428TA27_9HYPO</name>
<evidence type="ECO:0000259" key="8">
    <source>
        <dbReference type="PROSITE" id="PS50991"/>
    </source>
</evidence>
<dbReference type="SUPFAM" id="SSF52096">
    <property type="entry name" value="ClpP/crotonase"/>
    <property type="match status" value="1"/>
</dbReference>
<evidence type="ECO:0000313" key="10">
    <source>
        <dbReference type="Proteomes" id="UP000288429"/>
    </source>
</evidence>
<dbReference type="InterPro" id="IPR043594">
    <property type="entry name" value="HMGL"/>
</dbReference>
<comment type="similarity">
    <text evidence="2">Belongs to the HMG-CoA lyase family.</text>
</comment>
<organism evidence="9 10">
    <name type="scientific">Fusarium ambrosium</name>
    <dbReference type="NCBI Taxonomy" id="131363"/>
    <lineage>
        <taxon>Eukaryota</taxon>
        <taxon>Fungi</taxon>
        <taxon>Dikarya</taxon>
        <taxon>Ascomycota</taxon>
        <taxon>Pezizomycotina</taxon>
        <taxon>Sordariomycetes</taxon>
        <taxon>Hypocreomycetidae</taxon>
        <taxon>Hypocreales</taxon>
        <taxon>Nectriaceae</taxon>
        <taxon>Fusarium</taxon>
        <taxon>Fusarium solani species complex</taxon>
    </lineage>
</organism>
<evidence type="ECO:0000256" key="2">
    <source>
        <dbReference type="ARBA" id="ARBA00009405"/>
    </source>
</evidence>
<dbReference type="SUPFAM" id="SSF51569">
    <property type="entry name" value="Aldolase"/>
    <property type="match status" value="1"/>
</dbReference>
<dbReference type="EC" id="4.1.3.4" evidence="3"/>
<dbReference type="InterPro" id="IPR013785">
    <property type="entry name" value="Aldolase_TIM"/>
</dbReference>
<dbReference type="Pfam" id="PF00682">
    <property type="entry name" value="HMGL-like"/>
    <property type="match status" value="1"/>
</dbReference>
<dbReference type="InterPro" id="IPR007219">
    <property type="entry name" value="XnlR_reg_dom"/>
</dbReference>
<evidence type="ECO:0000256" key="4">
    <source>
        <dbReference type="ARBA" id="ARBA00022723"/>
    </source>
</evidence>